<evidence type="ECO:0000313" key="1">
    <source>
        <dbReference type="EMBL" id="EJK58192.1"/>
    </source>
</evidence>
<gene>
    <name evidence="1" type="ORF">THAOC_21704</name>
</gene>
<protein>
    <submittedName>
        <fullName evidence="1">Uncharacterized protein</fullName>
    </submittedName>
</protein>
<feature type="non-terminal residue" evidence="1">
    <location>
        <position position="48"/>
    </location>
</feature>
<comment type="caution">
    <text evidence="1">The sequence shown here is derived from an EMBL/GenBank/DDBJ whole genome shotgun (WGS) entry which is preliminary data.</text>
</comment>
<dbReference type="Proteomes" id="UP000266841">
    <property type="component" value="Unassembled WGS sequence"/>
</dbReference>
<accession>K0SI97</accession>
<organism evidence="1 2">
    <name type="scientific">Thalassiosira oceanica</name>
    <name type="common">Marine diatom</name>
    <dbReference type="NCBI Taxonomy" id="159749"/>
    <lineage>
        <taxon>Eukaryota</taxon>
        <taxon>Sar</taxon>
        <taxon>Stramenopiles</taxon>
        <taxon>Ochrophyta</taxon>
        <taxon>Bacillariophyta</taxon>
        <taxon>Coscinodiscophyceae</taxon>
        <taxon>Thalassiosirophycidae</taxon>
        <taxon>Thalassiosirales</taxon>
        <taxon>Thalassiosiraceae</taxon>
        <taxon>Thalassiosira</taxon>
    </lineage>
</organism>
<keyword evidence="2" id="KW-1185">Reference proteome</keyword>
<reference evidence="1 2" key="1">
    <citation type="journal article" date="2012" name="Genome Biol.">
        <title>Genome and low-iron response of an oceanic diatom adapted to chronic iron limitation.</title>
        <authorList>
            <person name="Lommer M."/>
            <person name="Specht M."/>
            <person name="Roy A.S."/>
            <person name="Kraemer L."/>
            <person name="Andreson R."/>
            <person name="Gutowska M.A."/>
            <person name="Wolf J."/>
            <person name="Bergner S.V."/>
            <person name="Schilhabel M.B."/>
            <person name="Klostermeier U.C."/>
            <person name="Beiko R.G."/>
            <person name="Rosenstiel P."/>
            <person name="Hippler M."/>
            <person name="Laroche J."/>
        </authorList>
    </citation>
    <scope>NUCLEOTIDE SEQUENCE [LARGE SCALE GENOMIC DNA]</scope>
    <source>
        <strain evidence="1 2">CCMP1005</strain>
    </source>
</reference>
<evidence type="ECO:0000313" key="2">
    <source>
        <dbReference type="Proteomes" id="UP000266841"/>
    </source>
</evidence>
<sequence>MTADRNERDPANAEEATAALRRPATMEELDQRTVPAWFLSFGAAMVPF</sequence>
<dbReference type="AlphaFoldDB" id="K0SI97"/>
<dbReference type="OrthoDB" id="206339at2759"/>
<name>K0SI97_THAOC</name>
<dbReference type="EMBL" id="AGNL01025957">
    <property type="protein sequence ID" value="EJK58192.1"/>
    <property type="molecule type" value="Genomic_DNA"/>
</dbReference>
<proteinExistence type="predicted"/>